<proteinExistence type="predicted"/>
<sequence length="156" mass="17373">MLLQKRIGALIILVLLSVNYSFGQKKLQTPQVNYVSGNAGTITMRAIGSGKKQQDAISEAEKNAINVLLFRGLPESEQKSALIGSNESAEIEKHKEYFDQFYAQKRYKTFIMSSIPVGDFAKQNGGAKSQTLDVKVNLIALRTDLEQNNIIRKFGF</sequence>
<gene>
    <name evidence="1" type="ORF">FLA105534_04749</name>
</gene>
<evidence type="ECO:0000313" key="1">
    <source>
        <dbReference type="EMBL" id="CAA9203569.1"/>
    </source>
</evidence>
<dbReference type="RefSeq" id="WP_173973207.1">
    <property type="nucleotide sequence ID" value="NZ_CADCSU010000197.1"/>
</dbReference>
<organism evidence="1 2">
    <name type="scientific">Flavobacterium bizetiae</name>
    <dbReference type="NCBI Taxonomy" id="2704140"/>
    <lineage>
        <taxon>Bacteria</taxon>
        <taxon>Pseudomonadati</taxon>
        <taxon>Bacteroidota</taxon>
        <taxon>Flavobacteriia</taxon>
        <taxon>Flavobacteriales</taxon>
        <taxon>Flavobacteriaceae</taxon>
        <taxon>Flavobacterium</taxon>
    </lineage>
</organism>
<keyword evidence="2" id="KW-1185">Reference proteome</keyword>
<dbReference type="AlphaFoldDB" id="A0A6J4GW89"/>
<protein>
    <submittedName>
        <fullName evidence="1">Uncharacterized protein</fullName>
    </submittedName>
</protein>
<dbReference type="Proteomes" id="UP000479938">
    <property type="component" value="Unassembled WGS sequence"/>
</dbReference>
<accession>A0A6J4GW89</accession>
<evidence type="ECO:0000313" key="2">
    <source>
        <dbReference type="Proteomes" id="UP000479938"/>
    </source>
</evidence>
<dbReference type="EMBL" id="CADCSU010000197">
    <property type="protein sequence ID" value="CAA9203569.1"/>
    <property type="molecule type" value="Genomic_DNA"/>
</dbReference>
<reference evidence="1 2" key="1">
    <citation type="submission" date="2020-02" db="EMBL/GenBank/DDBJ databases">
        <authorList>
            <person name="Criscuolo A."/>
        </authorList>
    </citation>
    <scope>NUCLEOTIDE SEQUENCE [LARGE SCALE GENOMIC DNA]</scope>
    <source>
        <strain evidence="1">CIP105534</strain>
    </source>
</reference>
<name>A0A6J4GW89_9FLAO</name>